<feature type="domain" description="DSBA-like thioredoxin" evidence="1">
    <location>
        <begin position="10"/>
        <end position="215"/>
    </location>
</feature>
<organism evidence="2 3">
    <name type="scientific">Cyclocybe aegerita</name>
    <name type="common">Black poplar mushroom</name>
    <name type="synonym">Agrocybe aegerita</name>
    <dbReference type="NCBI Taxonomy" id="1973307"/>
    <lineage>
        <taxon>Eukaryota</taxon>
        <taxon>Fungi</taxon>
        <taxon>Dikarya</taxon>
        <taxon>Basidiomycota</taxon>
        <taxon>Agaricomycotina</taxon>
        <taxon>Agaricomycetes</taxon>
        <taxon>Agaricomycetidae</taxon>
        <taxon>Agaricales</taxon>
        <taxon>Agaricineae</taxon>
        <taxon>Bolbitiaceae</taxon>
        <taxon>Cyclocybe</taxon>
    </lineage>
</organism>
<evidence type="ECO:0000313" key="2">
    <source>
        <dbReference type="EMBL" id="CAA7267098.1"/>
    </source>
</evidence>
<dbReference type="InterPro" id="IPR001853">
    <property type="entry name" value="DSBA-like_thioredoxin_dom"/>
</dbReference>
<dbReference type="GO" id="GO:0016491">
    <property type="term" value="F:oxidoreductase activity"/>
    <property type="evidence" value="ECO:0007669"/>
    <property type="project" value="InterPro"/>
</dbReference>
<dbReference type="PANTHER" id="PTHR13887:SF41">
    <property type="entry name" value="THIOREDOXIN SUPERFAMILY PROTEIN"/>
    <property type="match status" value="1"/>
</dbReference>
<protein>
    <recommendedName>
        <fullName evidence="1">DSBA-like thioredoxin domain-containing protein</fullName>
    </recommendedName>
</protein>
<dbReference type="AlphaFoldDB" id="A0A8S0W8U3"/>
<dbReference type="Pfam" id="PF01323">
    <property type="entry name" value="DSBA"/>
    <property type="match status" value="1"/>
</dbReference>
<dbReference type="InterPro" id="IPR036249">
    <property type="entry name" value="Thioredoxin-like_sf"/>
</dbReference>
<dbReference type="CDD" id="cd03024">
    <property type="entry name" value="DsbA_FrnE"/>
    <property type="match status" value="1"/>
</dbReference>
<dbReference type="SUPFAM" id="SSF52833">
    <property type="entry name" value="Thioredoxin-like"/>
    <property type="match status" value="1"/>
</dbReference>
<dbReference type="Proteomes" id="UP000467700">
    <property type="component" value="Unassembled WGS sequence"/>
</dbReference>
<evidence type="ECO:0000313" key="3">
    <source>
        <dbReference type="Proteomes" id="UP000467700"/>
    </source>
</evidence>
<dbReference type="PANTHER" id="PTHR13887">
    <property type="entry name" value="GLUTATHIONE S-TRANSFERASE KAPPA"/>
    <property type="match status" value="1"/>
</dbReference>
<name>A0A8S0W8U3_CYCAE</name>
<dbReference type="OrthoDB" id="1930760at2759"/>
<dbReference type="EMBL" id="CACVBS010000057">
    <property type="protein sequence ID" value="CAA7267098.1"/>
    <property type="molecule type" value="Genomic_DNA"/>
</dbReference>
<proteinExistence type="predicted"/>
<accession>A0A8S0W8U3</accession>
<gene>
    <name evidence="2" type="ORF">AAE3_LOCUS9298</name>
</gene>
<comment type="caution">
    <text evidence="2">The sequence shown here is derived from an EMBL/GenBank/DDBJ whole genome shotgun (WGS) entry which is preliminary data.</text>
</comment>
<reference evidence="2 3" key="1">
    <citation type="submission" date="2020-01" db="EMBL/GenBank/DDBJ databases">
        <authorList>
            <person name="Gupta K D."/>
        </authorList>
    </citation>
    <scope>NUCLEOTIDE SEQUENCE [LARGE SCALE GENOMIC DNA]</scope>
</reference>
<sequence>MTTRVVKLTVITDFACASCCVGQHELLDAIAYTQDTLHLPISFEVEHLPFRLINPAILTDSSNAPKVEKTDFLQKQLGRERFFKLQAAIAKWGEEKGIPISFRGVMSQTTRAHRLCQKAYKLGGQDLQLPLLCAIFKAHMEDGRDIADINILAELAEESGTMSKDQAAAFLNSDELEKEVNQMCDEARSKGITGVPMTIIDGKWAVSGGQSSDVFIQIFKKLAAAGPHCAPSPFSGSVVETSIVA</sequence>
<evidence type="ECO:0000259" key="1">
    <source>
        <dbReference type="Pfam" id="PF01323"/>
    </source>
</evidence>
<keyword evidence="3" id="KW-1185">Reference proteome</keyword>
<dbReference type="Gene3D" id="3.40.30.10">
    <property type="entry name" value="Glutaredoxin"/>
    <property type="match status" value="1"/>
</dbReference>